<evidence type="ECO:0000259" key="1">
    <source>
        <dbReference type="Pfam" id="PF13648"/>
    </source>
</evidence>
<evidence type="ECO:0000313" key="2">
    <source>
        <dbReference type="EMBL" id="MFD2512954.1"/>
    </source>
</evidence>
<feature type="domain" description="Lipocalin-like" evidence="1">
    <location>
        <begin position="42"/>
        <end position="123"/>
    </location>
</feature>
<reference evidence="3" key="1">
    <citation type="journal article" date="2019" name="Int. J. Syst. Evol. Microbiol.">
        <title>The Global Catalogue of Microorganisms (GCM) 10K type strain sequencing project: providing services to taxonomists for standard genome sequencing and annotation.</title>
        <authorList>
            <consortium name="The Broad Institute Genomics Platform"/>
            <consortium name="The Broad Institute Genome Sequencing Center for Infectious Disease"/>
            <person name="Wu L."/>
            <person name="Ma J."/>
        </authorList>
    </citation>
    <scope>NUCLEOTIDE SEQUENCE [LARGE SCALE GENOMIC DNA]</scope>
    <source>
        <strain evidence="3">KCTC 42498</strain>
    </source>
</reference>
<dbReference type="PROSITE" id="PS51257">
    <property type="entry name" value="PROKAR_LIPOPROTEIN"/>
    <property type="match status" value="1"/>
</dbReference>
<evidence type="ECO:0000313" key="3">
    <source>
        <dbReference type="Proteomes" id="UP001597544"/>
    </source>
</evidence>
<name>A0ABW5IH25_9BACT</name>
<dbReference type="Pfam" id="PF13648">
    <property type="entry name" value="Lipocalin_4"/>
    <property type="match status" value="1"/>
</dbReference>
<gene>
    <name evidence="2" type="ORF">ACFSRY_03685</name>
</gene>
<organism evidence="2 3">
    <name type="scientific">Pontibacter locisalis</name>
    <dbReference type="NCBI Taxonomy" id="1719035"/>
    <lineage>
        <taxon>Bacteria</taxon>
        <taxon>Pseudomonadati</taxon>
        <taxon>Bacteroidota</taxon>
        <taxon>Cytophagia</taxon>
        <taxon>Cytophagales</taxon>
        <taxon>Hymenobacteraceae</taxon>
        <taxon>Pontibacter</taxon>
    </lineage>
</organism>
<dbReference type="RefSeq" id="WP_377503414.1">
    <property type="nucleotide sequence ID" value="NZ_JBHULU010000004.1"/>
</dbReference>
<sequence>MNRNKRNLYQVLLTVIFAITVISCGGNEEVGTENMMSGPNSKTWMINEELDVAGDEQELSELEEQESIQFYADGRFAMGSGGMLQTGTWSFDQSGKRLTLQFEDEEMTENFEVVKLTDSKMELKAEDGSLMKLEVKE</sequence>
<keyword evidence="3" id="KW-1185">Reference proteome</keyword>
<accession>A0ABW5IH25</accession>
<dbReference type="Proteomes" id="UP001597544">
    <property type="component" value="Unassembled WGS sequence"/>
</dbReference>
<dbReference type="InterPro" id="IPR024311">
    <property type="entry name" value="Lipocalin-like"/>
</dbReference>
<dbReference type="EMBL" id="JBHULU010000004">
    <property type="protein sequence ID" value="MFD2512954.1"/>
    <property type="molecule type" value="Genomic_DNA"/>
</dbReference>
<comment type="caution">
    <text evidence="2">The sequence shown here is derived from an EMBL/GenBank/DDBJ whole genome shotgun (WGS) entry which is preliminary data.</text>
</comment>
<proteinExistence type="predicted"/>
<protein>
    <submittedName>
        <fullName evidence="2">Lipocalin family protein</fullName>
    </submittedName>
</protein>